<dbReference type="InterPro" id="IPR045117">
    <property type="entry name" value="ATXN2-like"/>
</dbReference>
<feature type="compositionally biased region" description="Low complexity" evidence="1">
    <location>
        <begin position="367"/>
        <end position="377"/>
    </location>
</feature>
<gene>
    <name evidence="3" type="ORF">BJ875DRAFT_372587</name>
</gene>
<feature type="compositionally biased region" description="Basic and acidic residues" evidence="1">
    <location>
        <begin position="152"/>
        <end position="163"/>
    </location>
</feature>
<feature type="domain" description="LsmAD" evidence="2">
    <location>
        <begin position="88"/>
        <end position="162"/>
    </location>
</feature>
<feature type="region of interest" description="Disordered" evidence="1">
    <location>
        <begin position="646"/>
        <end position="676"/>
    </location>
</feature>
<feature type="compositionally biased region" description="Polar residues" evidence="1">
    <location>
        <begin position="469"/>
        <end position="494"/>
    </location>
</feature>
<dbReference type="InterPro" id="IPR009604">
    <property type="entry name" value="LsmAD_domain"/>
</dbReference>
<reference evidence="3" key="1">
    <citation type="journal article" date="2021" name="IMA Fungus">
        <title>Genomic characterization of three marine fungi, including Emericellopsis atlantica sp. nov. with signatures of a generalist lifestyle and marine biomass degradation.</title>
        <authorList>
            <person name="Hagestad O.C."/>
            <person name="Hou L."/>
            <person name="Andersen J.H."/>
            <person name="Hansen E.H."/>
            <person name="Altermark B."/>
            <person name="Li C."/>
            <person name="Kuhnert E."/>
            <person name="Cox R.J."/>
            <person name="Crous P.W."/>
            <person name="Spatafora J.W."/>
            <person name="Lail K."/>
            <person name="Amirebrahimi M."/>
            <person name="Lipzen A."/>
            <person name="Pangilinan J."/>
            <person name="Andreopoulos W."/>
            <person name="Hayes R.D."/>
            <person name="Ng V."/>
            <person name="Grigoriev I.V."/>
            <person name="Jackson S.A."/>
            <person name="Sutton T.D.S."/>
            <person name="Dobson A.D.W."/>
            <person name="Rama T."/>
        </authorList>
    </citation>
    <scope>NUCLEOTIDE SEQUENCE</scope>
    <source>
        <strain evidence="3">TRa018bII</strain>
    </source>
</reference>
<dbReference type="SMART" id="SM01272">
    <property type="entry name" value="LsmAD"/>
    <property type="match status" value="1"/>
</dbReference>
<dbReference type="GO" id="GO:0010494">
    <property type="term" value="C:cytoplasmic stress granule"/>
    <property type="evidence" value="ECO:0007669"/>
    <property type="project" value="TreeGrafter"/>
</dbReference>
<dbReference type="Pfam" id="PF06741">
    <property type="entry name" value="LsmAD"/>
    <property type="match status" value="1"/>
</dbReference>
<feature type="compositionally biased region" description="Polar residues" evidence="1">
    <location>
        <begin position="503"/>
        <end position="517"/>
    </location>
</feature>
<feature type="region of interest" description="Disordered" evidence="1">
    <location>
        <begin position="1"/>
        <end position="30"/>
    </location>
</feature>
<feature type="compositionally biased region" description="Polar residues" evidence="1">
    <location>
        <begin position="421"/>
        <end position="433"/>
    </location>
</feature>
<feature type="region of interest" description="Disordered" evidence="1">
    <location>
        <begin position="105"/>
        <end position="256"/>
    </location>
</feature>
<evidence type="ECO:0000313" key="3">
    <source>
        <dbReference type="EMBL" id="KAG9236220.1"/>
    </source>
</evidence>
<evidence type="ECO:0000256" key="1">
    <source>
        <dbReference type="SAM" id="MobiDB-lite"/>
    </source>
</evidence>
<feature type="compositionally biased region" description="Basic and acidic residues" evidence="1">
    <location>
        <begin position="207"/>
        <end position="217"/>
    </location>
</feature>
<protein>
    <recommendedName>
        <fullName evidence="2">LsmAD domain-containing protein</fullName>
    </recommendedName>
</protein>
<evidence type="ECO:0000313" key="4">
    <source>
        <dbReference type="Proteomes" id="UP000824998"/>
    </source>
</evidence>
<keyword evidence="4" id="KW-1185">Reference proteome</keyword>
<proteinExistence type="predicted"/>
<feature type="region of interest" description="Disordered" evidence="1">
    <location>
        <begin position="836"/>
        <end position="857"/>
    </location>
</feature>
<dbReference type="OrthoDB" id="2275718at2759"/>
<dbReference type="EMBL" id="MU251412">
    <property type="protein sequence ID" value="KAG9236220.1"/>
    <property type="molecule type" value="Genomic_DNA"/>
</dbReference>
<dbReference type="GO" id="GO:0034063">
    <property type="term" value="P:stress granule assembly"/>
    <property type="evidence" value="ECO:0007669"/>
    <property type="project" value="TreeGrafter"/>
</dbReference>
<accession>A0A9P8C7C8</accession>
<feature type="compositionally biased region" description="Polar residues" evidence="1">
    <location>
        <begin position="647"/>
        <end position="659"/>
    </location>
</feature>
<comment type="caution">
    <text evidence="3">The sequence shown here is derived from an EMBL/GenBank/DDBJ whole genome shotgun (WGS) entry which is preliminary data.</text>
</comment>
<feature type="region of interest" description="Disordered" evidence="1">
    <location>
        <begin position="58"/>
        <end position="84"/>
    </location>
</feature>
<name>A0A9P8C7C8_9HELO</name>
<dbReference type="GO" id="GO:0003729">
    <property type="term" value="F:mRNA binding"/>
    <property type="evidence" value="ECO:0007669"/>
    <property type="project" value="TreeGrafter"/>
</dbReference>
<feature type="compositionally biased region" description="Polar residues" evidence="1">
    <location>
        <begin position="386"/>
        <end position="414"/>
    </location>
</feature>
<evidence type="ECO:0000259" key="2">
    <source>
        <dbReference type="SMART" id="SM01272"/>
    </source>
</evidence>
<feature type="compositionally biased region" description="Polar residues" evidence="1">
    <location>
        <begin position="228"/>
        <end position="242"/>
    </location>
</feature>
<sequence length="857" mass="92563">MPSGAKYQSNNMAYQRKDTSGGLGKTQNGNAASFRTDAAISGSKAQGERVLQKFVFDAPEDSDGSLESSRTKSHGPAWDQFAENERRFGLKTDYDENIYTTAIDRSHPQYKQRAADADRKAREIEQSVTTNSHVAEERIIDNLARASNGLNEEEKYSGVRRQADFPPLASSNNSTKYTPPARRAPASQSTISSVPVDPAIISSQLARPDKHAAEKKASPTPKAEVATPPTTCESSVTATPETKPSVPKAGASTGRTVSPQVKAEGIPNATATVERDVATAFKTFATQQRNRVETARATKAKNDKELKLSDLKKFANTFKLNTPVPTDLISIIAKDPAKQKDILEKANRNAEEAKSSPSEVAKPLVPPSETRSAAAATRPPPANHGASPSNLASRQAPNRTPGFAQQQGLYNPQQFRGDRTAQGQQAVPQQNRGPGNLGARLRNIEQQKHGQMQANMPGHEARLPPTGPSDPNFSRRSSGVASVQGRLNPNSSEFRPSPHAASFNPNGKTSNGSSPRSAANAVEPAGTPPATRSLLKRKPMPGPDRPSLKEAKFDALGHIMTIKPAPGRDWQHTGGVKPAYDTPLTWRQLAIDEDPTSTMHLTYTKMFEMTPFPTQAMSPSNPSHAVPQVPHQHQLPFHLQQGVHGMNQRQSPRQPSMNLPGNHGHGPTPPFNGPDDHRMMTSQSQQSFTSPRLPHVPIAFPSPSMTQPAQLTYNAQMMQYPGGPPMQNYRSLSQGHAFMPQQPHMGPPVMMQSPAGGFMTSQGIAPGPQVMYPPGQPPFMPQGNGHPPTMPVNGYPSPGRGAPMMMSQGSQQGHQQQPAMYGMNHGVNLGPQYQNATPIYAQQPPGQSKPSYGWGLF</sequence>
<dbReference type="Proteomes" id="UP000824998">
    <property type="component" value="Unassembled WGS sequence"/>
</dbReference>
<feature type="region of interest" description="Disordered" evidence="1">
    <location>
        <begin position="347"/>
        <end position="548"/>
    </location>
</feature>
<feature type="compositionally biased region" description="Basic and acidic residues" evidence="1">
    <location>
        <begin position="113"/>
        <end position="125"/>
    </location>
</feature>
<organism evidence="3 4">
    <name type="scientific">Amylocarpus encephaloides</name>
    <dbReference type="NCBI Taxonomy" id="45428"/>
    <lineage>
        <taxon>Eukaryota</taxon>
        <taxon>Fungi</taxon>
        <taxon>Dikarya</taxon>
        <taxon>Ascomycota</taxon>
        <taxon>Pezizomycotina</taxon>
        <taxon>Leotiomycetes</taxon>
        <taxon>Helotiales</taxon>
        <taxon>Helotiales incertae sedis</taxon>
        <taxon>Amylocarpus</taxon>
    </lineage>
</organism>
<dbReference type="AlphaFoldDB" id="A0A9P8C7C8"/>
<dbReference type="PANTHER" id="PTHR12854">
    <property type="entry name" value="ATAXIN 2-RELATED"/>
    <property type="match status" value="1"/>
</dbReference>
<dbReference type="PANTHER" id="PTHR12854:SF7">
    <property type="entry name" value="ATAXIN-2 HOMOLOG"/>
    <property type="match status" value="1"/>
</dbReference>
<feature type="compositionally biased region" description="Polar residues" evidence="1">
    <location>
        <begin position="1"/>
        <end position="13"/>
    </location>
</feature>